<comment type="caution">
    <text evidence="2">The sequence shown here is derived from an EMBL/GenBank/DDBJ whole genome shotgun (WGS) entry which is preliminary data.</text>
</comment>
<evidence type="ECO:0000313" key="2">
    <source>
        <dbReference type="EMBL" id="PPK88442.1"/>
    </source>
</evidence>
<feature type="chain" id="PRO_5015478953" evidence="1">
    <location>
        <begin position="23"/>
        <end position="143"/>
    </location>
</feature>
<sequence>MNLLSRVFFLCLLFGAASQLPAQCNFKAYQEFSAAKMPDTHRLLKSYHLDGKGGEQKQVEVKLNLRKDTNYHFQLATGADGGAEGVVAAVLNNKDNEVASSYDHTGYREQFNYRCRDSGVYTIVFTFKEAEIYCGAATVSVEK</sequence>
<dbReference type="OrthoDB" id="980937at2"/>
<proteinExistence type="predicted"/>
<dbReference type="AlphaFoldDB" id="A0A2S6IAD9"/>
<reference evidence="2 3" key="1">
    <citation type="submission" date="2018-02" db="EMBL/GenBank/DDBJ databases">
        <title>Genomic Encyclopedia of Archaeal and Bacterial Type Strains, Phase II (KMG-II): from individual species to whole genera.</title>
        <authorList>
            <person name="Goeker M."/>
        </authorList>
    </citation>
    <scope>NUCLEOTIDE SEQUENCE [LARGE SCALE GENOMIC DNA]</scope>
    <source>
        <strain evidence="2 3">DSM 29526</strain>
    </source>
</reference>
<dbReference type="RefSeq" id="WP_104418989.1">
    <property type="nucleotide sequence ID" value="NZ_PTJC01000005.1"/>
</dbReference>
<evidence type="ECO:0000313" key="3">
    <source>
        <dbReference type="Proteomes" id="UP000237662"/>
    </source>
</evidence>
<feature type="signal peptide" evidence="1">
    <location>
        <begin position="1"/>
        <end position="22"/>
    </location>
</feature>
<dbReference type="EMBL" id="PTJC01000005">
    <property type="protein sequence ID" value="PPK88442.1"/>
    <property type="molecule type" value="Genomic_DNA"/>
</dbReference>
<keyword evidence="1" id="KW-0732">Signal</keyword>
<accession>A0A2S6IAD9</accession>
<keyword evidence="3" id="KW-1185">Reference proteome</keyword>
<gene>
    <name evidence="2" type="ORF">CLV84_1409</name>
</gene>
<dbReference type="Proteomes" id="UP000237662">
    <property type="component" value="Unassembled WGS sequence"/>
</dbReference>
<evidence type="ECO:0000256" key="1">
    <source>
        <dbReference type="SAM" id="SignalP"/>
    </source>
</evidence>
<organism evidence="2 3">
    <name type="scientific">Neolewinella xylanilytica</name>
    <dbReference type="NCBI Taxonomy" id="1514080"/>
    <lineage>
        <taxon>Bacteria</taxon>
        <taxon>Pseudomonadati</taxon>
        <taxon>Bacteroidota</taxon>
        <taxon>Saprospiria</taxon>
        <taxon>Saprospirales</taxon>
        <taxon>Lewinellaceae</taxon>
        <taxon>Neolewinella</taxon>
    </lineage>
</organism>
<name>A0A2S6IAD9_9BACT</name>
<protein>
    <submittedName>
        <fullName evidence="2">Uncharacterized protein</fullName>
    </submittedName>
</protein>